<feature type="transmembrane region" description="Helical" evidence="1">
    <location>
        <begin position="79"/>
        <end position="99"/>
    </location>
</feature>
<accession>A0A938Y8T8</accession>
<comment type="caution">
    <text evidence="2">The sequence shown here is derived from an EMBL/GenBank/DDBJ whole genome shotgun (WGS) entry which is preliminary data.</text>
</comment>
<feature type="transmembrane region" description="Helical" evidence="1">
    <location>
        <begin position="143"/>
        <end position="161"/>
    </location>
</feature>
<feature type="transmembrane region" description="Helical" evidence="1">
    <location>
        <begin position="281"/>
        <end position="301"/>
    </location>
</feature>
<keyword evidence="1" id="KW-0472">Membrane</keyword>
<feature type="transmembrane region" description="Helical" evidence="1">
    <location>
        <begin position="218"/>
        <end position="247"/>
    </location>
</feature>
<feature type="transmembrane region" description="Helical" evidence="1">
    <location>
        <begin position="45"/>
        <end position="67"/>
    </location>
</feature>
<keyword evidence="3" id="KW-1185">Reference proteome</keyword>
<evidence type="ECO:0000313" key="2">
    <source>
        <dbReference type="EMBL" id="MBM9461405.1"/>
    </source>
</evidence>
<keyword evidence="1" id="KW-1133">Transmembrane helix</keyword>
<dbReference type="Proteomes" id="UP000663791">
    <property type="component" value="Unassembled WGS sequence"/>
</dbReference>
<evidence type="ECO:0000313" key="3">
    <source>
        <dbReference type="Proteomes" id="UP000663791"/>
    </source>
</evidence>
<reference evidence="2" key="1">
    <citation type="submission" date="2021-01" db="EMBL/GenBank/DDBJ databases">
        <title>Novel species in genus Nocardioides.</title>
        <authorList>
            <person name="Zhang G."/>
        </authorList>
    </citation>
    <scope>NUCLEOTIDE SEQUENCE</scope>
    <source>
        <strain evidence="2">Zg-536</strain>
    </source>
</reference>
<evidence type="ECO:0008006" key="4">
    <source>
        <dbReference type="Google" id="ProtNLM"/>
    </source>
</evidence>
<evidence type="ECO:0000256" key="1">
    <source>
        <dbReference type="SAM" id="Phobius"/>
    </source>
</evidence>
<dbReference type="EMBL" id="JAERTX010000016">
    <property type="protein sequence ID" value="MBM9461405.1"/>
    <property type="molecule type" value="Genomic_DNA"/>
</dbReference>
<proteinExistence type="predicted"/>
<organism evidence="2 3">
    <name type="scientific">Nocardioides faecalis</name>
    <dbReference type="NCBI Taxonomy" id="2803858"/>
    <lineage>
        <taxon>Bacteria</taxon>
        <taxon>Bacillati</taxon>
        <taxon>Actinomycetota</taxon>
        <taxon>Actinomycetes</taxon>
        <taxon>Propionibacteriales</taxon>
        <taxon>Nocardioidaceae</taxon>
        <taxon>Nocardioides</taxon>
    </lineage>
</organism>
<dbReference type="AlphaFoldDB" id="A0A938Y8T8"/>
<protein>
    <recommendedName>
        <fullName evidence="4">Integral membrane protein</fullName>
    </recommendedName>
</protein>
<name>A0A938Y8T8_9ACTN</name>
<feature type="transmembrane region" description="Helical" evidence="1">
    <location>
        <begin position="106"/>
        <end position="131"/>
    </location>
</feature>
<keyword evidence="1" id="KW-0812">Transmembrane</keyword>
<sequence length="343" mass="36572">MEPPVRDGDVAAAERWFVDHGLPYFVDDLREGVAHGLRRGRITTVLAAAAVIGLVAGVVVGASLGAASGVGAGMTTGGLVLALYAVVTLRAWLIVGWAVRRALASLGLALPLVTRALPLLLLFITFLFINAEVWQVAASLDGGVLWVTVLLFAGFAVGFLLTRLPEELDDVDQEVEADQLVAACAGTPLEAAAQRLAARVDRVGSVDARIMGLQRANLLLVLLVAQVVQVLLLAVAVFAFFILFGVVAMDPQVVSQWTGGPLETLSGPAGDWFGERLSIDLLRVSIFLAAFSGLYFTVYAVTDELYRQQFFSVVIRELERAVSARVAYRSLREADLGGLTPTE</sequence>
<gene>
    <name evidence="2" type="ORF">JK386_15995</name>
</gene>